<gene>
    <name evidence="2" type="ORF">EGW08_007593</name>
</gene>
<feature type="chain" id="PRO_5019215769" evidence="1">
    <location>
        <begin position="26"/>
        <end position="119"/>
    </location>
</feature>
<sequence length="119" mass="12956">MQRSQSRDALLAMLVLMVASHVVHCADARADYMAYDISAQIRALCRSLCFTSAALCPPKCYEARVSKRALRVSRGPNFRNIRLRVNSASAAPSSSFDDYLFSKFLGQNMIGGNGAPGGH</sequence>
<dbReference type="AlphaFoldDB" id="A0A433TST1"/>
<dbReference type="EMBL" id="RQTK01000198">
    <property type="protein sequence ID" value="RUS84673.1"/>
    <property type="molecule type" value="Genomic_DNA"/>
</dbReference>
<reference evidence="2 3" key="1">
    <citation type="submission" date="2019-01" db="EMBL/GenBank/DDBJ databases">
        <title>A draft genome assembly of the solar-powered sea slug Elysia chlorotica.</title>
        <authorList>
            <person name="Cai H."/>
            <person name="Li Q."/>
            <person name="Fang X."/>
            <person name="Li J."/>
            <person name="Curtis N.E."/>
            <person name="Altenburger A."/>
            <person name="Shibata T."/>
            <person name="Feng M."/>
            <person name="Maeda T."/>
            <person name="Schwartz J.A."/>
            <person name="Shigenobu S."/>
            <person name="Lundholm N."/>
            <person name="Nishiyama T."/>
            <person name="Yang H."/>
            <person name="Hasebe M."/>
            <person name="Li S."/>
            <person name="Pierce S.K."/>
            <person name="Wang J."/>
        </authorList>
    </citation>
    <scope>NUCLEOTIDE SEQUENCE [LARGE SCALE GENOMIC DNA]</scope>
    <source>
        <strain evidence="2">EC2010</strain>
        <tissue evidence="2">Whole organism of an adult</tissue>
    </source>
</reference>
<organism evidence="2 3">
    <name type="scientific">Elysia chlorotica</name>
    <name type="common">Eastern emerald elysia</name>
    <name type="synonym">Sea slug</name>
    <dbReference type="NCBI Taxonomy" id="188477"/>
    <lineage>
        <taxon>Eukaryota</taxon>
        <taxon>Metazoa</taxon>
        <taxon>Spiralia</taxon>
        <taxon>Lophotrochozoa</taxon>
        <taxon>Mollusca</taxon>
        <taxon>Gastropoda</taxon>
        <taxon>Heterobranchia</taxon>
        <taxon>Euthyneura</taxon>
        <taxon>Panpulmonata</taxon>
        <taxon>Sacoglossa</taxon>
        <taxon>Placobranchoidea</taxon>
        <taxon>Plakobranchidae</taxon>
        <taxon>Elysia</taxon>
    </lineage>
</organism>
<comment type="caution">
    <text evidence="2">The sequence shown here is derived from an EMBL/GenBank/DDBJ whole genome shotgun (WGS) entry which is preliminary data.</text>
</comment>
<feature type="signal peptide" evidence="1">
    <location>
        <begin position="1"/>
        <end position="25"/>
    </location>
</feature>
<keyword evidence="1" id="KW-0732">Signal</keyword>
<accession>A0A433TST1</accession>
<dbReference type="Proteomes" id="UP000271974">
    <property type="component" value="Unassembled WGS sequence"/>
</dbReference>
<evidence type="ECO:0000313" key="2">
    <source>
        <dbReference type="EMBL" id="RUS84673.1"/>
    </source>
</evidence>
<protein>
    <submittedName>
        <fullName evidence="2">Uncharacterized protein</fullName>
    </submittedName>
</protein>
<keyword evidence="3" id="KW-1185">Reference proteome</keyword>
<evidence type="ECO:0000313" key="3">
    <source>
        <dbReference type="Proteomes" id="UP000271974"/>
    </source>
</evidence>
<dbReference type="OrthoDB" id="10603394at2759"/>
<name>A0A433TST1_ELYCH</name>
<proteinExistence type="predicted"/>
<evidence type="ECO:0000256" key="1">
    <source>
        <dbReference type="SAM" id="SignalP"/>
    </source>
</evidence>